<dbReference type="PANTHER" id="PTHR34477">
    <property type="entry name" value="UPF0213 PROTEIN YHBQ"/>
    <property type="match status" value="1"/>
</dbReference>
<dbReference type="InterPro" id="IPR035901">
    <property type="entry name" value="GIY-YIG_endonuc_sf"/>
</dbReference>
<dbReference type="SUPFAM" id="SSF82771">
    <property type="entry name" value="GIY-YIG endonuclease"/>
    <property type="match status" value="1"/>
</dbReference>
<evidence type="ECO:0000313" key="4">
    <source>
        <dbReference type="Proteomes" id="UP001501407"/>
    </source>
</evidence>
<dbReference type="Proteomes" id="UP001501407">
    <property type="component" value="Unassembled WGS sequence"/>
</dbReference>
<proteinExistence type="inferred from homology"/>
<dbReference type="InterPro" id="IPR000305">
    <property type="entry name" value="GIY-YIG_endonuc"/>
</dbReference>
<sequence length="103" mass="11745">MAFVYILRCSDGSFYTGSTVNLSFRVAQHNAGEGAAYTRERRPVELVWQAEFQRIAEAFGWEKRIQGWSRAKKQLLIDGRYEELPGWSARTRSARSPGDASSR</sequence>
<dbReference type="PROSITE" id="PS50164">
    <property type="entry name" value="GIY_YIG"/>
    <property type="match status" value="1"/>
</dbReference>
<dbReference type="RefSeq" id="WP_194412757.1">
    <property type="nucleotide sequence ID" value="NZ_BAABKZ010000001.1"/>
</dbReference>
<dbReference type="CDD" id="cd10456">
    <property type="entry name" value="GIY-YIG_UPF0213"/>
    <property type="match status" value="1"/>
</dbReference>
<dbReference type="Pfam" id="PF01541">
    <property type="entry name" value="GIY-YIG"/>
    <property type="match status" value="1"/>
</dbReference>
<comment type="similarity">
    <text evidence="1">Belongs to the UPF0213 family.</text>
</comment>
<organism evidence="3 4">
    <name type="scientific">Microbacterium yannicii</name>
    <dbReference type="NCBI Taxonomy" id="671622"/>
    <lineage>
        <taxon>Bacteria</taxon>
        <taxon>Bacillati</taxon>
        <taxon>Actinomycetota</taxon>
        <taxon>Actinomycetes</taxon>
        <taxon>Micrococcales</taxon>
        <taxon>Microbacteriaceae</taxon>
        <taxon>Microbacterium</taxon>
    </lineage>
</organism>
<evidence type="ECO:0000256" key="1">
    <source>
        <dbReference type="ARBA" id="ARBA00007435"/>
    </source>
</evidence>
<dbReference type="InterPro" id="IPR050190">
    <property type="entry name" value="UPF0213_domain"/>
</dbReference>
<name>A0ABP9M3G9_9MICO</name>
<reference evidence="4" key="1">
    <citation type="journal article" date="2019" name="Int. J. Syst. Evol. Microbiol.">
        <title>The Global Catalogue of Microorganisms (GCM) 10K type strain sequencing project: providing services to taxonomists for standard genome sequencing and annotation.</title>
        <authorList>
            <consortium name="The Broad Institute Genomics Platform"/>
            <consortium name="The Broad Institute Genome Sequencing Center for Infectious Disease"/>
            <person name="Wu L."/>
            <person name="Ma J."/>
        </authorList>
    </citation>
    <scope>NUCLEOTIDE SEQUENCE [LARGE SCALE GENOMIC DNA]</scope>
    <source>
        <strain evidence="4">JCM 18959</strain>
    </source>
</reference>
<dbReference type="Gene3D" id="3.40.1440.10">
    <property type="entry name" value="GIY-YIG endonuclease"/>
    <property type="match status" value="1"/>
</dbReference>
<feature type="domain" description="GIY-YIG" evidence="2">
    <location>
        <begin position="1"/>
        <end position="75"/>
    </location>
</feature>
<evidence type="ECO:0000313" key="3">
    <source>
        <dbReference type="EMBL" id="GAA5087686.1"/>
    </source>
</evidence>
<dbReference type="PANTHER" id="PTHR34477:SF1">
    <property type="entry name" value="UPF0213 PROTEIN YHBQ"/>
    <property type="match status" value="1"/>
</dbReference>
<keyword evidence="4" id="KW-1185">Reference proteome</keyword>
<accession>A0ABP9M3G9</accession>
<dbReference type="SMART" id="SM00465">
    <property type="entry name" value="GIYc"/>
    <property type="match status" value="1"/>
</dbReference>
<comment type="caution">
    <text evidence="3">The sequence shown here is derived from an EMBL/GenBank/DDBJ whole genome shotgun (WGS) entry which is preliminary data.</text>
</comment>
<evidence type="ECO:0000259" key="2">
    <source>
        <dbReference type="PROSITE" id="PS50164"/>
    </source>
</evidence>
<protein>
    <recommendedName>
        <fullName evidence="2">GIY-YIG domain-containing protein</fullName>
    </recommendedName>
</protein>
<dbReference type="EMBL" id="BAABKZ010000001">
    <property type="protein sequence ID" value="GAA5087686.1"/>
    <property type="molecule type" value="Genomic_DNA"/>
</dbReference>
<gene>
    <name evidence="3" type="ORF">GCM10025760_09150</name>
</gene>